<evidence type="ECO:0000256" key="1">
    <source>
        <dbReference type="ARBA" id="ARBA00004651"/>
    </source>
</evidence>
<dbReference type="GO" id="GO:0005886">
    <property type="term" value="C:plasma membrane"/>
    <property type="evidence" value="ECO:0007669"/>
    <property type="project" value="UniProtKB-SubCell"/>
</dbReference>
<evidence type="ECO:0000256" key="7">
    <source>
        <dbReference type="ARBA" id="ARBA00023170"/>
    </source>
</evidence>
<dbReference type="OrthoDB" id="10254436at2759"/>
<dbReference type="Proteomes" id="UP000275408">
    <property type="component" value="Unassembled WGS sequence"/>
</dbReference>
<accession>A0A3M6TQ19</accession>
<dbReference type="Gene3D" id="1.20.1070.10">
    <property type="entry name" value="Rhodopsin 7-helix transmembrane proteins"/>
    <property type="match status" value="4"/>
</dbReference>
<feature type="transmembrane region" description="Helical" evidence="9">
    <location>
        <begin position="399"/>
        <end position="420"/>
    </location>
</feature>
<evidence type="ECO:0000256" key="5">
    <source>
        <dbReference type="ARBA" id="ARBA00023040"/>
    </source>
</evidence>
<keyword evidence="12" id="KW-1185">Reference proteome</keyword>
<dbReference type="SUPFAM" id="SSF81321">
    <property type="entry name" value="Family A G protein-coupled receptor-like"/>
    <property type="match status" value="3"/>
</dbReference>
<comment type="subcellular location">
    <subcellularLocation>
        <location evidence="1">Cell membrane</location>
        <topology evidence="1">Multi-pass membrane protein</topology>
    </subcellularLocation>
</comment>
<name>A0A3M6TQ19_POCDA</name>
<dbReference type="AlphaFoldDB" id="A0A3M6TQ19"/>
<feature type="domain" description="G-protein coupled receptors family 1 profile" evidence="10">
    <location>
        <begin position="90"/>
        <end position="330"/>
    </location>
</feature>
<feature type="transmembrane region" description="Helical" evidence="9">
    <location>
        <begin position="572"/>
        <end position="595"/>
    </location>
</feature>
<keyword evidence="2" id="KW-1003">Cell membrane</keyword>
<dbReference type="PANTHER" id="PTHR24249:SF372">
    <property type="entry name" value="G-PROTEIN COUPLED RECEPTORS FAMILY 1 PROFILE DOMAIN-CONTAINING PROTEIN"/>
    <property type="match status" value="1"/>
</dbReference>
<feature type="transmembrane region" description="Helical" evidence="9">
    <location>
        <begin position="607"/>
        <end position="626"/>
    </location>
</feature>
<dbReference type="PROSITE" id="PS50262">
    <property type="entry name" value="G_PROTEIN_RECEP_F1_2"/>
    <property type="match status" value="2"/>
</dbReference>
<dbReference type="InterPro" id="IPR050569">
    <property type="entry name" value="TAAR"/>
</dbReference>
<dbReference type="CDD" id="cd00637">
    <property type="entry name" value="7tm_classA_rhodopsin-like"/>
    <property type="match status" value="1"/>
</dbReference>
<feature type="transmembrane region" description="Helical" evidence="9">
    <location>
        <begin position="185"/>
        <end position="205"/>
    </location>
</feature>
<proteinExistence type="predicted"/>
<dbReference type="GO" id="GO:0004930">
    <property type="term" value="F:G protein-coupled receptor activity"/>
    <property type="evidence" value="ECO:0007669"/>
    <property type="project" value="UniProtKB-KW"/>
</dbReference>
<feature type="transmembrane region" description="Helical" evidence="9">
    <location>
        <begin position="152"/>
        <end position="173"/>
    </location>
</feature>
<feature type="transmembrane region" description="Helical" evidence="9">
    <location>
        <begin position="75"/>
        <end position="98"/>
    </location>
</feature>
<dbReference type="InterPro" id="IPR017452">
    <property type="entry name" value="GPCR_Rhodpsn_7TM"/>
</dbReference>
<evidence type="ECO:0000313" key="12">
    <source>
        <dbReference type="Proteomes" id="UP000275408"/>
    </source>
</evidence>
<evidence type="ECO:0000259" key="10">
    <source>
        <dbReference type="PROSITE" id="PS50262"/>
    </source>
</evidence>
<keyword evidence="4 9" id="KW-1133">Transmembrane helix</keyword>
<feature type="transmembrane region" description="Helical" evidence="9">
    <location>
        <begin position="225"/>
        <end position="248"/>
    </location>
</feature>
<gene>
    <name evidence="11" type="ORF">pdam_00001968</name>
</gene>
<feature type="transmembrane region" description="Helical" evidence="9">
    <location>
        <begin position="482"/>
        <end position="504"/>
    </location>
</feature>
<protein>
    <recommendedName>
        <fullName evidence="10">G-protein coupled receptors family 1 profile domain-containing protein</fullName>
    </recommendedName>
</protein>
<evidence type="ECO:0000256" key="2">
    <source>
        <dbReference type="ARBA" id="ARBA00022475"/>
    </source>
</evidence>
<keyword evidence="3 9" id="KW-0812">Transmembrane</keyword>
<keyword evidence="5" id="KW-0297">G-protein coupled receptor</keyword>
<comment type="caution">
    <text evidence="11">The sequence shown here is derived from an EMBL/GenBank/DDBJ whole genome shotgun (WGS) entry which is preliminary data.</text>
</comment>
<keyword evidence="8" id="KW-0807">Transducer</keyword>
<dbReference type="EMBL" id="RCHS01003197">
    <property type="protein sequence ID" value="RMX43470.1"/>
    <property type="molecule type" value="Genomic_DNA"/>
</dbReference>
<reference evidence="11 12" key="1">
    <citation type="journal article" date="2018" name="Sci. Rep.">
        <title>Comparative analysis of the Pocillopora damicornis genome highlights role of immune system in coral evolution.</title>
        <authorList>
            <person name="Cunning R."/>
            <person name="Bay R.A."/>
            <person name="Gillette P."/>
            <person name="Baker A.C."/>
            <person name="Traylor-Knowles N."/>
        </authorList>
    </citation>
    <scope>NUCLEOTIDE SEQUENCE [LARGE SCALE GENOMIC DNA]</scope>
    <source>
        <strain evidence="11">RSMAS</strain>
        <tissue evidence="11">Whole animal</tissue>
    </source>
</reference>
<evidence type="ECO:0000256" key="8">
    <source>
        <dbReference type="ARBA" id="ARBA00023224"/>
    </source>
</evidence>
<sequence length="660" mass="76436">MMAIVIGVFLLANTFALRCGYILFFKTGKTCDDEEYKIPLLVLNSAINPIAYAFFKRDIKKEMTKCIFCIKMETWFWILGWSLSILTISGNGSIIFLVCSRRRLRTKTNAFIVSLAVADFFVGLSTVPSLFFCQEEGDCNGLSNDLRNLFPYASVVNLCTLVLERYVAVVMPFKYLTFMKRRRVFLVIFISWAIPVITALAFFRMDRLCPGQCRLLYDIIISMNIFFLAFLPCCGLIFCFASMLLVVYKHERAARVLAKQLHFNHRFLFKIQEKSAVKMMAIVIGVFLLANTFALRCGYILLFKTGKTCDDEEYKIPLLILNSAINPIAYAFFKRDIKKEMTKLCDPEAPFADRVDYLRWLFTYASITNLCSLVLDRYIAVVKPLKYLLRRRLRTKSNAFVVSLAVADFCVGLSAVPSLFVCEKTNGCDPEAPFADWVDYLRWLFTYASVTNLCSLVLDRFIAVVKPLKYLLFMTRKRVSQLIFLSWILSILLVCPYVLMWLVFNDSRSLFLISFWILMILEILSCCSLIFYFGSMLHVVYKHERAARILAKQLRFNHRYLRKNEEKSAVKLMVIVIGLFLVCCACYLRCSLVYIMKVEQPCNDKRFKLPLFVLNSAINPVAYAFFKRDIKEEVEQCICCVIRKKRNNIEPLNDSRLFPN</sequence>
<keyword evidence="6 9" id="KW-0472">Membrane</keyword>
<feature type="transmembrane region" description="Helical" evidence="9">
    <location>
        <begin position="440"/>
        <end position="462"/>
    </location>
</feature>
<evidence type="ECO:0000313" key="11">
    <source>
        <dbReference type="EMBL" id="RMX43470.1"/>
    </source>
</evidence>
<dbReference type="InterPro" id="IPR000276">
    <property type="entry name" value="GPCR_Rhodpsn"/>
</dbReference>
<dbReference type="PANTHER" id="PTHR24249">
    <property type="entry name" value="HISTAMINE RECEPTOR-RELATED G-PROTEIN COUPLED RECEPTOR"/>
    <property type="match status" value="1"/>
</dbReference>
<feature type="transmembrane region" description="Helical" evidence="9">
    <location>
        <begin position="314"/>
        <end position="333"/>
    </location>
</feature>
<dbReference type="SMART" id="SM01381">
    <property type="entry name" value="7TM_GPCR_Srsx"/>
    <property type="match status" value="1"/>
</dbReference>
<feature type="transmembrane region" description="Helical" evidence="9">
    <location>
        <begin position="279"/>
        <end position="302"/>
    </location>
</feature>
<evidence type="ECO:0000256" key="6">
    <source>
        <dbReference type="ARBA" id="ARBA00023136"/>
    </source>
</evidence>
<feature type="domain" description="G-protein coupled receptors family 1 profile" evidence="10">
    <location>
        <begin position="379"/>
        <end position="623"/>
    </location>
</feature>
<feature type="transmembrane region" description="Helical" evidence="9">
    <location>
        <begin position="110"/>
        <end position="132"/>
    </location>
</feature>
<organism evidence="11 12">
    <name type="scientific">Pocillopora damicornis</name>
    <name type="common">Cauliflower coral</name>
    <name type="synonym">Millepora damicornis</name>
    <dbReference type="NCBI Taxonomy" id="46731"/>
    <lineage>
        <taxon>Eukaryota</taxon>
        <taxon>Metazoa</taxon>
        <taxon>Cnidaria</taxon>
        <taxon>Anthozoa</taxon>
        <taxon>Hexacorallia</taxon>
        <taxon>Scleractinia</taxon>
        <taxon>Astrocoeniina</taxon>
        <taxon>Pocilloporidae</taxon>
        <taxon>Pocillopora</taxon>
    </lineage>
</organism>
<keyword evidence="7" id="KW-0675">Receptor</keyword>
<evidence type="ECO:0000256" key="3">
    <source>
        <dbReference type="ARBA" id="ARBA00022692"/>
    </source>
</evidence>
<dbReference type="Pfam" id="PF00001">
    <property type="entry name" value="7tm_1"/>
    <property type="match status" value="2"/>
</dbReference>
<evidence type="ECO:0000256" key="9">
    <source>
        <dbReference type="SAM" id="Phobius"/>
    </source>
</evidence>
<feature type="transmembrane region" description="Helical" evidence="9">
    <location>
        <begin position="510"/>
        <end position="533"/>
    </location>
</feature>
<evidence type="ECO:0000256" key="4">
    <source>
        <dbReference type="ARBA" id="ARBA00022989"/>
    </source>
</evidence>
<dbReference type="PRINTS" id="PR00237">
    <property type="entry name" value="GPCRRHODOPSN"/>
</dbReference>